<name>A0A5B8CCX9_SPHSA</name>
<accession>A0A5B8CCX9</accession>
<keyword evidence="1" id="KW-0732">Signal</keyword>
<dbReference type="KEGG" id="sufl:FIL70_07670"/>
<evidence type="ECO:0008006" key="4">
    <source>
        <dbReference type="Google" id="ProtNLM"/>
    </source>
</evidence>
<sequence>MKIVANVTVALCLIASAWAVPVQAEDLYLSCTGRTEHPDGKYMFALDDKIHVTQNEIQFWNKLRNFFADTCGVDGDQCRVEVAPTYIKYTRFFARLKMRNSFHINRLTGSYLGYSISLKPEDARDPQISRTVGSCEKIANPAAQVPKF</sequence>
<proteinExistence type="predicted"/>
<feature type="chain" id="PRO_5022916837" description="DUF3617 family protein" evidence="1">
    <location>
        <begin position="25"/>
        <end position="148"/>
    </location>
</feature>
<evidence type="ECO:0000313" key="2">
    <source>
        <dbReference type="EMBL" id="QDC37119.1"/>
    </source>
</evidence>
<dbReference type="RefSeq" id="WP_140041960.1">
    <property type="nucleotide sequence ID" value="NZ_CP041016.1"/>
</dbReference>
<protein>
    <recommendedName>
        <fullName evidence="4">DUF3617 family protein</fullName>
    </recommendedName>
</protein>
<evidence type="ECO:0000256" key="1">
    <source>
        <dbReference type="SAM" id="SignalP"/>
    </source>
</evidence>
<reference evidence="2 3" key="1">
    <citation type="submission" date="2019-06" db="EMBL/GenBank/DDBJ databases">
        <title>Genome organization and adaptive potential of archetypical organophosphate degarding Sphingobium fuliginis ATCC 27551.</title>
        <authorList>
            <person name="Sarwar A."/>
            <person name="Parthasarathy S."/>
            <person name="Singh C."/>
            <person name="Siddavattam D."/>
        </authorList>
    </citation>
    <scope>NUCLEOTIDE SEQUENCE [LARGE SCALE GENOMIC DNA]</scope>
    <source>
        <strain evidence="2 3">ATCC 27551</strain>
    </source>
</reference>
<dbReference type="Proteomes" id="UP000311469">
    <property type="component" value="Chromosome cSF1"/>
</dbReference>
<evidence type="ECO:0000313" key="3">
    <source>
        <dbReference type="Proteomes" id="UP000311469"/>
    </source>
</evidence>
<dbReference type="EMBL" id="CP041016">
    <property type="protein sequence ID" value="QDC37119.1"/>
    <property type="molecule type" value="Genomic_DNA"/>
</dbReference>
<feature type="signal peptide" evidence="1">
    <location>
        <begin position="1"/>
        <end position="24"/>
    </location>
</feature>
<gene>
    <name evidence="2" type="ORF">FIL70_07670</name>
</gene>
<dbReference type="AlphaFoldDB" id="A0A5B8CCX9"/>
<organism evidence="2 3">
    <name type="scientific">Sphingobium fuliginis ATCC 27551</name>
    <dbReference type="NCBI Taxonomy" id="1208342"/>
    <lineage>
        <taxon>Bacteria</taxon>
        <taxon>Pseudomonadati</taxon>
        <taxon>Pseudomonadota</taxon>
        <taxon>Alphaproteobacteria</taxon>
        <taxon>Sphingomonadales</taxon>
        <taxon>Sphingomonadaceae</taxon>
        <taxon>Sphingobium</taxon>
    </lineage>
</organism>